<dbReference type="Gene3D" id="1.10.260.50">
    <property type="match status" value="1"/>
</dbReference>
<dbReference type="InterPro" id="IPR000192">
    <property type="entry name" value="Aminotrans_V_dom"/>
</dbReference>
<dbReference type="PANTHER" id="PTHR11601:SF34">
    <property type="entry name" value="CYSTEINE DESULFURASE"/>
    <property type="match status" value="1"/>
</dbReference>
<evidence type="ECO:0000259" key="11">
    <source>
        <dbReference type="Pfam" id="PF00266"/>
    </source>
</evidence>
<dbReference type="GO" id="GO:0051536">
    <property type="term" value="F:iron-sulfur cluster binding"/>
    <property type="evidence" value="ECO:0007669"/>
    <property type="project" value="UniProtKB-KW"/>
</dbReference>
<protein>
    <recommendedName>
        <fullName evidence="3">cysteine desulfurase</fullName>
        <ecNumber evidence="3">2.8.1.7</ecNumber>
    </recommendedName>
</protein>
<gene>
    <name evidence="12" type="ORF">A3A02_04465</name>
</gene>
<dbReference type="InterPro" id="IPR015422">
    <property type="entry name" value="PyrdxlP-dep_Trfase_small"/>
</dbReference>
<proteinExistence type="inferred from homology"/>
<dbReference type="InterPro" id="IPR015421">
    <property type="entry name" value="PyrdxlP-dep_Trfase_major"/>
</dbReference>
<comment type="catalytic activity">
    <reaction evidence="9">
        <text>(sulfur carrier)-H + L-cysteine = (sulfur carrier)-SH + L-alanine</text>
        <dbReference type="Rhea" id="RHEA:43892"/>
        <dbReference type="Rhea" id="RHEA-COMP:14737"/>
        <dbReference type="Rhea" id="RHEA-COMP:14739"/>
        <dbReference type="ChEBI" id="CHEBI:29917"/>
        <dbReference type="ChEBI" id="CHEBI:35235"/>
        <dbReference type="ChEBI" id="CHEBI:57972"/>
        <dbReference type="ChEBI" id="CHEBI:64428"/>
        <dbReference type="EC" id="2.8.1.7"/>
    </reaction>
</comment>
<evidence type="ECO:0000256" key="6">
    <source>
        <dbReference type="ARBA" id="ARBA00022898"/>
    </source>
</evidence>
<dbReference type="EMBL" id="MHIM01000009">
    <property type="protein sequence ID" value="OGY52964.1"/>
    <property type="molecule type" value="Genomic_DNA"/>
</dbReference>
<dbReference type="AlphaFoldDB" id="A0A1G1YL16"/>
<dbReference type="PIRSF" id="PIRSF005572">
    <property type="entry name" value="NifS"/>
    <property type="match status" value="1"/>
</dbReference>
<evidence type="ECO:0000256" key="2">
    <source>
        <dbReference type="ARBA" id="ARBA00006490"/>
    </source>
</evidence>
<dbReference type="GO" id="GO:0031071">
    <property type="term" value="F:cysteine desulfurase activity"/>
    <property type="evidence" value="ECO:0007669"/>
    <property type="project" value="UniProtKB-EC"/>
</dbReference>
<dbReference type="EC" id="2.8.1.7" evidence="3"/>
<keyword evidence="8" id="KW-0411">Iron-sulfur</keyword>
<dbReference type="GO" id="GO:0046872">
    <property type="term" value="F:metal ion binding"/>
    <property type="evidence" value="ECO:0007669"/>
    <property type="project" value="UniProtKB-KW"/>
</dbReference>
<evidence type="ECO:0000256" key="10">
    <source>
        <dbReference type="RuleBase" id="RU004504"/>
    </source>
</evidence>
<dbReference type="Pfam" id="PF00266">
    <property type="entry name" value="Aminotran_5"/>
    <property type="match status" value="1"/>
</dbReference>
<dbReference type="InterPro" id="IPR015424">
    <property type="entry name" value="PyrdxlP-dep_Trfase"/>
</dbReference>
<evidence type="ECO:0000256" key="9">
    <source>
        <dbReference type="ARBA" id="ARBA00050776"/>
    </source>
</evidence>
<comment type="caution">
    <text evidence="12">The sequence shown here is derived from an EMBL/GenBank/DDBJ whole genome shotgun (WGS) entry which is preliminary data.</text>
</comment>
<keyword evidence="5" id="KW-0479">Metal-binding</keyword>
<dbReference type="Gene3D" id="3.40.640.10">
    <property type="entry name" value="Type I PLP-dependent aspartate aminotransferase-like (Major domain)"/>
    <property type="match status" value="1"/>
</dbReference>
<dbReference type="SUPFAM" id="SSF53383">
    <property type="entry name" value="PLP-dependent transferases"/>
    <property type="match status" value="1"/>
</dbReference>
<feature type="domain" description="Aminotransferase class V" evidence="11">
    <location>
        <begin position="5"/>
        <end position="385"/>
    </location>
</feature>
<reference evidence="12 13" key="1">
    <citation type="journal article" date="2016" name="Nat. Commun.">
        <title>Thousands of microbial genomes shed light on interconnected biogeochemical processes in an aquifer system.</title>
        <authorList>
            <person name="Anantharaman K."/>
            <person name="Brown C.T."/>
            <person name="Hug L.A."/>
            <person name="Sharon I."/>
            <person name="Castelle C.J."/>
            <person name="Probst A.J."/>
            <person name="Thomas B.C."/>
            <person name="Singh A."/>
            <person name="Wilkins M.J."/>
            <person name="Karaoz U."/>
            <person name="Brodie E.L."/>
            <person name="Williams K.H."/>
            <person name="Hubbard S.S."/>
            <person name="Banfield J.F."/>
        </authorList>
    </citation>
    <scope>NUCLEOTIDE SEQUENCE [LARGE SCALE GENOMIC DNA]</scope>
</reference>
<evidence type="ECO:0000313" key="13">
    <source>
        <dbReference type="Proteomes" id="UP000177376"/>
    </source>
</evidence>
<evidence type="ECO:0000256" key="8">
    <source>
        <dbReference type="ARBA" id="ARBA00023014"/>
    </source>
</evidence>
<name>A0A1G1YL16_9BACT</name>
<comment type="similarity">
    <text evidence="2">Belongs to the class-V pyridoxal-phosphate-dependent aminotransferase family. NifS/IscS subfamily.</text>
</comment>
<dbReference type="PANTHER" id="PTHR11601">
    <property type="entry name" value="CYSTEINE DESULFURYLASE FAMILY MEMBER"/>
    <property type="match status" value="1"/>
</dbReference>
<evidence type="ECO:0000256" key="3">
    <source>
        <dbReference type="ARBA" id="ARBA00012239"/>
    </source>
</evidence>
<evidence type="ECO:0000313" key="12">
    <source>
        <dbReference type="EMBL" id="OGY52964.1"/>
    </source>
</evidence>
<keyword evidence="6" id="KW-0663">Pyridoxal phosphate</keyword>
<evidence type="ECO:0000256" key="1">
    <source>
        <dbReference type="ARBA" id="ARBA00001933"/>
    </source>
</evidence>
<dbReference type="PROSITE" id="PS00595">
    <property type="entry name" value="AA_TRANSFER_CLASS_5"/>
    <property type="match status" value="1"/>
</dbReference>
<sequence length="403" mass="43375">MTKKIYLDNAASTQVDPEVLKAMLPYFSEEYGNASSLHYAGLDNRVAVDRAQAQVAGFLGCDKAEIYFTSGATESDNMAILGVIEAIKNKVQNQKIHVITTKYEHDAVLEPCRELEKRGVDVTYLSPDSAGLITVSQLEAVIKPETVLVSIMYVNNEIGTVLPIAEFGELIAKVNQKRKNSSAKPAKIYFHTDATQALNACDCQVNKLGVDLLSLSGHKIHGPKGLGALYLKKGTPFKPIMFGGHQQANIRPGTYNVTGIVGLGKAIELLSDKDKKAEANKKIKELRDYLVSEVTKKISGVLITGGMEKRIPASASFIFTGAEGESLILMLSEKGLAVSTGSACSSGSLDPSHVLLAIGIKPEEAHGSLRVTLSRFTTQADIDAFLKEIGPIVSKLRAMSPIK</sequence>
<keyword evidence="7" id="KW-0408">Iron</keyword>
<dbReference type="InterPro" id="IPR020578">
    <property type="entry name" value="Aminotrans_V_PyrdxlP_BS"/>
</dbReference>
<keyword evidence="4" id="KW-0808">Transferase</keyword>
<dbReference type="InterPro" id="IPR016454">
    <property type="entry name" value="Cysteine_dSase"/>
</dbReference>
<evidence type="ECO:0000256" key="7">
    <source>
        <dbReference type="ARBA" id="ARBA00023004"/>
    </source>
</evidence>
<evidence type="ECO:0000256" key="4">
    <source>
        <dbReference type="ARBA" id="ARBA00022679"/>
    </source>
</evidence>
<evidence type="ECO:0000256" key="5">
    <source>
        <dbReference type="ARBA" id="ARBA00022723"/>
    </source>
</evidence>
<comment type="cofactor">
    <cofactor evidence="1 10">
        <name>pyridoxal 5'-phosphate</name>
        <dbReference type="ChEBI" id="CHEBI:597326"/>
    </cofactor>
</comment>
<organism evidence="12 13">
    <name type="scientific">Candidatus Buchananbacteria bacterium RIFCSPLOWO2_01_FULL_39_33</name>
    <dbReference type="NCBI Taxonomy" id="1797543"/>
    <lineage>
        <taxon>Bacteria</taxon>
        <taxon>Candidatus Buchananiibacteriota</taxon>
    </lineage>
</organism>
<dbReference type="Gene3D" id="3.90.1150.10">
    <property type="entry name" value="Aspartate Aminotransferase, domain 1"/>
    <property type="match status" value="1"/>
</dbReference>
<accession>A0A1G1YL16</accession>
<dbReference type="Proteomes" id="UP000177376">
    <property type="component" value="Unassembled WGS sequence"/>
</dbReference>